<keyword evidence="1" id="KW-0812">Transmembrane</keyword>
<dbReference type="AlphaFoldDB" id="A0A1H7YGW2"/>
<proteinExistence type="predicted"/>
<dbReference type="PANTHER" id="PTHR37309">
    <property type="entry name" value="SLR0284 PROTEIN"/>
    <property type="match status" value="1"/>
</dbReference>
<dbReference type="Proteomes" id="UP000198744">
    <property type="component" value="Unassembled WGS sequence"/>
</dbReference>
<feature type="transmembrane region" description="Helical" evidence="1">
    <location>
        <begin position="33"/>
        <end position="55"/>
    </location>
</feature>
<accession>A0A1H7YGW2</accession>
<evidence type="ECO:0000313" key="2">
    <source>
        <dbReference type="EMBL" id="SEM45462.1"/>
    </source>
</evidence>
<evidence type="ECO:0000313" key="3">
    <source>
        <dbReference type="Proteomes" id="UP000198744"/>
    </source>
</evidence>
<dbReference type="OrthoDB" id="9797048at2"/>
<gene>
    <name evidence="2" type="ORF">SAMN04489760_11653</name>
</gene>
<protein>
    <submittedName>
        <fullName evidence="2">Putative membrane protein</fullName>
    </submittedName>
</protein>
<dbReference type="RefSeq" id="WP_093883802.1">
    <property type="nucleotide sequence ID" value="NZ_FOBS01000016.1"/>
</dbReference>
<keyword evidence="3" id="KW-1185">Reference proteome</keyword>
<keyword evidence="1" id="KW-1133">Transmembrane helix</keyword>
<keyword evidence="1" id="KW-0472">Membrane</keyword>
<dbReference type="STRING" id="43775.SAMN04489760_11653"/>
<sequence>MRFLIKWLILTLSVLLVAYLLEGIKVSGFFSALMAAAMLGFLNVFFRPILLVLTLPVNLLSLGLFTFLINALILKMASGVISGFEVQGFWTAVFGALLISIVNGLLNAFLSKGNNEGGGGGNFIDLRKRGRDRWA</sequence>
<dbReference type="EMBL" id="FOBS01000016">
    <property type="protein sequence ID" value="SEM45462.1"/>
    <property type="molecule type" value="Genomic_DNA"/>
</dbReference>
<dbReference type="PANTHER" id="PTHR37309:SF1">
    <property type="entry name" value="SLR0284 PROTEIN"/>
    <property type="match status" value="1"/>
</dbReference>
<reference evidence="2 3" key="1">
    <citation type="submission" date="2016-10" db="EMBL/GenBank/DDBJ databases">
        <authorList>
            <person name="de Groot N.N."/>
        </authorList>
    </citation>
    <scope>NUCLEOTIDE SEQUENCE [LARGE SCALE GENOMIC DNA]</scope>
    <source>
        <strain evidence="2 3">DSM 8423</strain>
    </source>
</reference>
<name>A0A1H7YGW2_9BACT</name>
<organism evidence="2 3">
    <name type="scientific">Syntrophus gentianae</name>
    <dbReference type="NCBI Taxonomy" id="43775"/>
    <lineage>
        <taxon>Bacteria</taxon>
        <taxon>Pseudomonadati</taxon>
        <taxon>Thermodesulfobacteriota</taxon>
        <taxon>Syntrophia</taxon>
        <taxon>Syntrophales</taxon>
        <taxon>Syntrophaceae</taxon>
        <taxon>Syntrophus</taxon>
    </lineage>
</organism>
<dbReference type="Pfam" id="PF04020">
    <property type="entry name" value="Phage_holin_4_2"/>
    <property type="match status" value="1"/>
</dbReference>
<evidence type="ECO:0000256" key="1">
    <source>
        <dbReference type="SAM" id="Phobius"/>
    </source>
</evidence>
<feature type="transmembrane region" description="Helical" evidence="1">
    <location>
        <begin position="62"/>
        <end position="83"/>
    </location>
</feature>
<dbReference type="InterPro" id="IPR007165">
    <property type="entry name" value="Phage_holin_4_2"/>
</dbReference>
<feature type="transmembrane region" description="Helical" evidence="1">
    <location>
        <begin position="89"/>
        <end position="110"/>
    </location>
</feature>